<evidence type="ECO:0000313" key="2">
    <source>
        <dbReference type="Proteomes" id="UP000053989"/>
    </source>
</evidence>
<protein>
    <submittedName>
        <fullName evidence="1">Uncharacterized protein</fullName>
    </submittedName>
</protein>
<dbReference type="EMBL" id="KN822055">
    <property type="protein sequence ID" value="KIM61130.1"/>
    <property type="molecule type" value="Genomic_DNA"/>
</dbReference>
<gene>
    <name evidence="1" type="ORF">SCLCIDRAFT_916040</name>
</gene>
<dbReference type="AlphaFoldDB" id="A0A0C3DKE0"/>
<proteinExistence type="predicted"/>
<evidence type="ECO:0000313" key="1">
    <source>
        <dbReference type="EMBL" id="KIM61130.1"/>
    </source>
</evidence>
<name>A0A0C3DKE0_9AGAM</name>
<dbReference type="Proteomes" id="UP000053989">
    <property type="component" value="Unassembled WGS sequence"/>
</dbReference>
<keyword evidence="2" id="KW-1185">Reference proteome</keyword>
<organism evidence="1 2">
    <name type="scientific">Scleroderma citrinum Foug A</name>
    <dbReference type="NCBI Taxonomy" id="1036808"/>
    <lineage>
        <taxon>Eukaryota</taxon>
        <taxon>Fungi</taxon>
        <taxon>Dikarya</taxon>
        <taxon>Basidiomycota</taxon>
        <taxon>Agaricomycotina</taxon>
        <taxon>Agaricomycetes</taxon>
        <taxon>Agaricomycetidae</taxon>
        <taxon>Boletales</taxon>
        <taxon>Sclerodermatineae</taxon>
        <taxon>Sclerodermataceae</taxon>
        <taxon>Scleroderma</taxon>
    </lineage>
</organism>
<reference evidence="2" key="2">
    <citation type="submission" date="2015-01" db="EMBL/GenBank/DDBJ databases">
        <title>Evolutionary Origins and Diversification of the Mycorrhizal Mutualists.</title>
        <authorList>
            <consortium name="DOE Joint Genome Institute"/>
            <consortium name="Mycorrhizal Genomics Consortium"/>
            <person name="Kohler A."/>
            <person name="Kuo A."/>
            <person name="Nagy L.G."/>
            <person name="Floudas D."/>
            <person name="Copeland A."/>
            <person name="Barry K.W."/>
            <person name="Cichocki N."/>
            <person name="Veneault-Fourrey C."/>
            <person name="LaButti K."/>
            <person name="Lindquist E.A."/>
            <person name="Lipzen A."/>
            <person name="Lundell T."/>
            <person name="Morin E."/>
            <person name="Murat C."/>
            <person name="Riley R."/>
            <person name="Ohm R."/>
            <person name="Sun H."/>
            <person name="Tunlid A."/>
            <person name="Henrissat B."/>
            <person name="Grigoriev I.V."/>
            <person name="Hibbett D.S."/>
            <person name="Martin F."/>
        </authorList>
    </citation>
    <scope>NUCLEOTIDE SEQUENCE [LARGE SCALE GENOMIC DNA]</scope>
    <source>
        <strain evidence="2">Foug A</strain>
    </source>
</reference>
<sequence length="59" mass="6633">MSQTRCCTRSHRIMIFLPTCSPLSILGFSGHYCLPHPCIDLCSSPSSPFLIRVLRCTFT</sequence>
<accession>A0A0C3DKE0</accession>
<dbReference type="HOGENOM" id="CLU_2962220_0_0_1"/>
<reference evidence="1 2" key="1">
    <citation type="submission" date="2014-04" db="EMBL/GenBank/DDBJ databases">
        <authorList>
            <consortium name="DOE Joint Genome Institute"/>
            <person name="Kuo A."/>
            <person name="Kohler A."/>
            <person name="Nagy L.G."/>
            <person name="Floudas D."/>
            <person name="Copeland A."/>
            <person name="Barry K.W."/>
            <person name="Cichocki N."/>
            <person name="Veneault-Fourrey C."/>
            <person name="LaButti K."/>
            <person name="Lindquist E.A."/>
            <person name="Lipzen A."/>
            <person name="Lundell T."/>
            <person name="Morin E."/>
            <person name="Murat C."/>
            <person name="Sun H."/>
            <person name="Tunlid A."/>
            <person name="Henrissat B."/>
            <person name="Grigoriev I.V."/>
            <person name="Hibbett D.S."/>
            <person name="Martin F."/>
            <person name="Nordberg H.P."/>
            <person name="Cantor M.N."/>
            <person name="Hua S.X."/>
        </authorList>
    </citation>
    <scope>NUCLEOTIDE SEQUENCE [LARGE SCALE GENOMIC DNA]</scope>
    <source>
        <strain evidence="1 2">Foug A</strain>
    </source>
</reference>
<dbReference type="InParanoid" id="A0A0C3DKE0"/>